<comment type="caution">
    <text evidence="2">The sequence shown here is derived from an EMBL/GenBank/DDBJ whole genome shotgun (WGS) entry which is preliminary data.</text>
</comment>
<evidence type="ECO:0000256" key="1">
    <source>
        <dbReference type="SAM" id="MobiDB-lite"/>
    </source>
</evidence>
<dbReference type="AlphaFoldDB" id="A0A4R1FRI2"/>
<dbReference type="Pfam" id="PF13730">
    <property type="entry name" value="HTH_36"/>
    <property type="match status" value="1"/>
</dbReference>
<dbReference type="Proteomes" id="UP000294702">
    <property type="component" value="Unassembled WGS sequence"/>
</dbReference>
<proteinExistence type="predicted"/>
<dbReference type="InterPro" id="IPR036388">
    <property type="entry name" value="WH-like_DNA-bd_sf"/>
</dbReference>
<feature type="region of interest" description="Disordered" evidence="1">
    <location>
        <begin position="222"/>
        <end position="262"/>
    </location>
</feature>
<keyword evidence="3" id="KW-1185">Reference proteome</keyword>
<reference evidence="2 3" key="1">
    <citation type="submission" date="2019-03" db="EMBL/GenBank/DDBJ databases">
        <title>Genomic Encyclopedia of Type Strains, Phase IV (KMG-IV): sequencing the most valuable type-strain genomes for metagenomic binning, comparative biology and taxonomic classification.</title>
        <authorList>
            <person name="Goeker M."/>
        </authorList>
    </citation>
    <scope>NUCLEOTIDE SEQUENCE [LARGE SCALE GENOMIC DNA]</scope>
    <source>
        <strain evidence="2 3">DSM 15534</strain>
    </source>
</reference>
<sequence>MSMLLMVKAMNCKVGNSARKLVLLKLADNANDDGVCFPSYQFIADKCEMTRRSAISHINALIEMGLVSKTLRQNKDGSSSNLYQLHLDQVNENCSFSSEDFAPEGVKNLHEGSENYVGGSSENFAPITSNSINQSINHKKINKKSSPEKSDELEILQDFGITDQLAKDFITHRKAKKAPITITVMEGFQREADKAKIPITKAVETSINRGWRGFSAEWLVEKNKPQNKPSKPDTHNGFNKRHYGETKIPDWAKDDVKENGNA</sequence>
<feature type="compositionally biased region" description="Basic and acidic residues" evidence="1">
    <location>
        <begin position="242"/>
        <end position="262"/>
    </location>
</feature>
<gene>
    <name evidence="2" type="ORF">EV694_1724</name>
</gene>
<dbReference type="Gene3D" id="1.10.10.10">
    <property type="entry name" value="Winged helix-like DNA-binding domain superfamily/Winged helix DNA-binding domain"/>
    <property type="match status" value="1"/>
</dbReference>
<accession>A0A4R1FRI2</accession>
<name>A0A4R1FRI2_9PAST</name>
<dbReference type="OrthoDB" id="7510727at2"/>
<evidence type="ECO:0000313" key="3">
    <source>
        <dbReference type="Proteomes" id="UP000294702"/>
    </source>
</evidence>
<dbReference type="RefSeq" id="WP_132691474.1">
    <property type="nucleotide sequence ID" value="NZ_SMFT01000004.1"/>
</dbReference>
<evidence type="ECO:0000313" key="2">
    <source>
        <dbReference type="EMBL" id="TCJ96172.1"/>
    </source>
</evidence>
<feature type="compositionally biased region" description="Basic and acidic residues" evidence="1">
    <location>
        <begin position="222"/>
        <end position="234"/>
    </location>
</feature>
<organism evidence="2 3">
    <name type="scientific">Volucribacter psittacicida</name>
    <dbReference type="NCBI Taxonomy" id="203482"/>
    <lineage>
        <taxon>Bacteria</taxon>
        <taxon>Pseudomonadati</taxon>
        <taxon>Pseudomonadota</taxon>
        <taxon>Gammaproteobacteria</taxon>
        <taxon>Pasteurellales</taxon>
        <taxon>Pasteurellaceae</taxon>
        <taxon>Volucribacter</taxon>
    </lineage>
</organism>
<dbReference type="EMBL" id="SMFT01000004">
    <property type="protein sequence ID" value="TCJ96172.1"/>
    <property type="molecule type" value="Genomic_DNA"/>
</dbReference>
<protein>
    <submittedName>
        <fullName evidence="2">Helix-turn-helix protein</fullName>
    </submittedName>
</protein>